<protein>
    <submittedName>
        <fullName evidence="1">Uncharacterized protein</fullName>
    </submittedName>
</protein>
<dbReference type="InterPro" id="IPR043519">
    <property type="entry name" value="NT_sf"/>
</dbReference>
<organism evidence="1 2">
    <name type="scientific">Sulfobacillus thermosulfidooxidans</name>
    <dbReference type="NCBI Taxonomy" id="28034"/>
    <lineage>
        <taxon>Bacteria</taxon>
        <taxon>Bacillati</taxon>
        <taxon>Bacillota</taxon>
        <taxon>Clostridia</taxon>
        <taxon>Eubacteriales</taxon>
        <taxon>Clostridiales Family XVII. Incertae Sedis</taxon>
        <taxon>Sulfobacillus</taxon>
    </lineage>
</organism>
<evidence type="ECO:0000313" key="1">
    <source>
        <dbReference type="EMBL" id="PSR23285.1"/>
    </source>
</evidence>
<dbReference type="Proteomes" id="UP000242705">
    <property type="component" value="Unassembled WGS sequence"/>
</dbReference>
<gene>
    <name evidence="1" type="ORF">C7B47_15935</name>
</gene>
<comment type="caution">
    <text evidence="1">The sequence shown here is derived from an EMBL/GenBank/DDBJ whole genome shotgun (WGS) entry which is preliminary data.</text>
</comment>
<name>A0A2T2WM21_SULTH</name>
<dbReference type="EMBL" id="PXYX01000071">
    <property type="protein sequence ID" value="PSR23285.1"/>
    <property type="molecule type" value="Genomic_DNA"/>
</dbReference>
<accession>A0A2T2WM21</accession>
<dbReference type="AlphaFoldDB" id="A0A2T2WM21"/>
<dbReference type="SUPFAM" id="SSF81301">
    <property type="entry name" value="Nucleotidyltransferase"/>
    <property type="match status" value="1"/>
</dbReference>
<reference evidence="1 2" key="1">
    <citation type="journal article" date="2014" name="BMC Genomics">
        <title>Comparison of environmental and isolate Sulfobacillus genomes reveals diverse carbon, sulfur, nitrogen, and hydrogen metabolisms.</title>
        <authorList>
            <person name="Justice N.B."/>
            <person name="Norman A."/>
            <person name="Brown C.T."/>
            <person name="Singh A."/>
            <person name="Thomas B.C."/>
            <person name="Banfield J.F."/>
        </authorList>
    </citation>
    <scope>NUCLEOTIDE SEQUENCE [LARGE SCALE GENOMIC DNA]</scope>
    <source>
        <strain evidence="1">AMDSBA5</strain>
    </source>
</reference>
<sequence>MNHLKVYRVLQQLKSHDQHVEFTLVGGTALYFIGLRTTLTDIDIFLSHPLKIDIGGKEKVDLMDPSMLNRFAAAPTEFLPWEWSFDNANGHWVDDIFVKIPDPVHLYLMKLKAAYDRLAFLEHYPDLPRPLLKEKLRRDLSDIDCLRMTFPDEIQHAALQHLTNQLAPGPRLLMQSYLLQRLPSYEEVI</sequence>
<proteinExistence type="predicted"/>
<evidence type="ECO:0000313" key="2">
    <source>
        <dbReference type="Proteomes" id="UP000242705"/>
    </source>
</evidence>